<dbReference type="PANTHER" id="PTHR43353">
    <property type="entry name" value="SUCCINATE-SEMIALDEHYDE DEHYDROGENASE, MITOCHONDRIAL"/>
    <property type="match status" value="1"/>
</dbReference>
<evidence type="ECO:0000259" key="2">
    <source>
        <dbReference type="Pfam" id="PF00171"/>
    </source>
</evidence>
<dbReference type="CDD" id="cd07129">
    <property type="entry name" value="ALDH_KGSADH"/>
    <property type="match status" value="1"/>
</dbReference>
<dbReference type="Proteomes" id="UP000516428">
    <property type="component" value="Chromosome"/>
</dbReference>
<dbReference type="AlphaFoldDB" id="A0A7H1B2P2"/>
<protein>
    <submittedName>
        <fullName evidence="3">Aldehyde dehydrogenase (NADP(+))</fullName>
    </submittedName>
</protein>
<dbReference type="InterPro" id="IPR015590">
    <property type="entry name" value="Aldehyde_DH_dom"/>
</dbReference>
<dbReference type="InterPro" id="IPR044151">
    <property type="entry name" value="ALDH_KGSADH"/>
</dbReference>
<accession>A0A7H1B2P2</accession>
<feature type="domain" description="Aldehyde dehydrogenase" evidence="2">
    <location>
        <begin position="51"/>
        <end position="469"/>
    </location>
</feature>
<proteinExistence type="predicted"/>
<organism evidence="3 4">
    <name type="scientific">Streptomyces xanthii</name>
    <dbReference type="NCBI Taxonomy" id="2768069"/>
    <lineage>
        <taxon>Bacteria</taxon>
        <taxon>Bacillati</taxon>
        <taxon>Actinomycetota</taxon>
        <taxon>Actinomycetes</taxon>
        <taxon>Kitasatosporales</taxon>
        <taxon>Streptomycetaceae</taxon>
        <taxon>Streptomyces</taxon>
    </lineage>
</organism>
<dbReference type="SUPFAM" id="SSF53720">
    <property type="entry name" value="ALDH-like"/>
    <property type="match status" value="1"/>
</dbReference>
<dbReference type="GO" id="GO:0016620">
    <property type="term" value="F:oxidoreductase activity, acting on the aldehyde or oxo group of donors, NAD or NADP as acceptor"/>
    <property type="evidence" value="ECO:0007669"/>
    <property type="project" value="InterPro"/>
</dbReference>
<dbReference type="KEGG" id="sxn:IAG42_04730"/>
<dbReference type="InterPro" id="IPR050740">
    <property type="entry name" value="Aldehyde_DH_Superfamily"/>
</dbReference>
<dbReference type="InterPro" id="IPR016163">
    <property type="entry name" value="Ald_DH_C"/>
</dbReference>
<dbReference type="Gene3D" id="3.40.309.10">
    <property type="entry name" value="Aldehyde Dehydrogenase, Chain A, domain 2"/>
    <property type="match status" value="1"/>
</dbReference>
<keyword evidence="4" id="KW-1185">Reference proteome</keyword>
<reference evidence="3 4" key="1">
    <citation type="submission" date="2020-09" db="EMBL/GenBank/DDBJ databases">
        <title>A novel species.</title>
        <authorList>
            <person name="Gao J."/>
        </authorList>
    </citation>
    <scope>NUCLEOTIDE SEQUENCE [LARGE SCALE GENOMIC DNA]</scope>
    <source>
        <strain evidence="3 4">CRXT-Y-14</strain>
    </source>
</reference>
<evidence type="ECO:0000256" key="1">
    <source>
        <dbReference type="ARBA" id="ARBA00023002"/>
    </source>
</evidence>
<dbReference type="Gene3D" id="3.40.605.10">
    <property type="entry name" value="Aldehyde Dehydrogenase, Chain A, domain 1"/>
    <property type="match status" value="1"/>
</dbReference>
<dbReference type="Pfam" id="PF00171">
    <property type="entry name" value="Aldedh"/>
    <property type="match status" value="1"/>
</dbReference>
<name>A0A7H1B2P2_9ACTN</name>
<dbReference type="RefSeq" id="WP_188335752.1">
    <property type="nucleotide sequence ID" value="NZ_CP061281.1"/>
</dbReference>
<sequence length="543" mass="56179">MNPASPPSQPVPPPAAELTGAMFIGGRRVTGTGPEVRAHDARTGAPLEPAYPGGTQEDVAAACAAAEDAFDPYRALHPADRAHFLETVADNLTALGDALVARAHQETGLPVARLTGEVARTAGQLRMFGHVLTEGSWMGARIDPAQPGRTPQPRPDIRQRQIPLGPVAVFGASNFPLAFSVLGGDTASALAAGCPVVVKAHDAHLGTGELAAQAVRAAVVAHGLPDGVFSLLVGDGPTLGTQLVTDPRIQAVAFTGSRAVGLALARTAAARPRPVPVYAEMSSVNPVVLMPGALAERAAPLAEEFVASLTLGAGQFCTNPGLLLAVDGPGLETFLDVAGRAVTADAGATMLTERIARAYRTETDSVASHPGVEVVARGALPDSASPGQATLMTVAAKDVLADPALQREMFGAAALVVRCADLTELTETVRRMEGQLTATLHTAPSDTEDARALLPLLERKAGRVLAGGWPTGVEVGHAMVHGGPYPATTDPRTTSVGSRALERFLRPVAYQNLPHDLLPAALRDDNPYGVPRRVDGDIELPRP</sequence>
<dbReference type="PANTHER" id="PTHR43353:SF3">
    <property type="entry name" value="ALDEHYDE DEHYDROGENASE-RELATED"/>
    <property type="match status" value="1"/>
</dbReference>
<dbReference type="InterPro" id="IPR016161">
    <property type="entry name" value="Ald_DH/histidinol_DH"/>
</dbReference>
<dbReference type="InterPro" id="IPR016162">
    <property type="entry name" value="Ald_DH_N"/>
</dbReference>
<evidence type="ECO:0000313" key="4">
    <source>
        <dbReference type="Proteomes" id="UP000516428"/>
    </source>
</evidence>
<gene>
    <name evidence="3" type="ORF">IAG42_04730</name>
</gene>
<evidence type="ECO:0000313" key="3">
    <source>
        <dbReference type="EMBL" id="QNS02997.1"/>
    </source>
</evidence>
<dbReference type="EMBL" id="CP061281">
    <property type="protein sequence ID" value="QNS02997.1"/>
    <property type="molecule type" value="Genomic_DNA"/>
</dbReference>
<keyword evidence="1" id="KW-0560">Oxidoreductase</keyword>